<comment type="caution">
    <text evidence="1">The sequence shown here is derived from an EMBL/GenBank/DDBJ whole genome shotgun (WGS) entry which is preliminary data.</text>
</comment>
<gene>
    <name evidence="1" type="ORF">CT0861_03092</name>
</gene>
<dbReference type="EMBL" id="LFIV01000008">
    <property type="protein sequence ID" value="KZL77305.1"/>
    <property type="molecule type" value="Genomic_DNA"/>
</dbReference>
<organism evidence="1 2">
    <name type="scientific">Colletotrichum tofieldiae</name>
    <dbReference type="NCBI Taxonomy" id="708197"/>
    <lineage>
        <taxon>Eukaryota</taxon>
        <taxon>Fungi</taxon>
        <taxon>Dikarya</taxon>
        <taxon>Ascomycota</taxon>
        <taxon>Pezizomycotina</taxon>
        <taxon>Sordariomycetes</taxon>
        <taxon>Hypocreomycetidae</taxon>
        <taxon>Glomerellales</taxon>
        <taxon>Glomerellaceae</taxon>
        <taxon>Colletotrichum</taxon>
        <taxon>Colletotrichum spaethianum species complex</taxon>
    </lineage>
</organism>
<evidence type="ECO:0000313" key="2">
    <source>
        <dbReference type="Proteomes" id="UP000076552"/>
    </source>
</evidence>
<accession>A0A166Y6I4</accession>
<name>A0A166Y6I4_9PEZI</name>
<proteinExistence type="predicted"/>
<evidence type="ECO:0000313" key="1">
    <source>
        <dbReference type="EMBL" id="KZL77305.1"/>
    </source>
</evidence>
<dbReference type="AlphaFoldDB" id="A0A166Y6I4"/>
<dbReference type="Proteomes" id="UP000076552">
    <property type="component" value="Unassembled WGS sequence"/>
</dbReference>
<sequence>MVEGKHDEHAGSDRADAFVSMSLNCQCLASVQRNTRRVLCLVSGSVEGMGLIWCQCGCGA</sequence>
<reference evidence="1 2" key="1">
    <citation type="submission" date="2015-06" db="EMBL/GenBank/DDBJ databases">
        <title>Survival trade-offs in plant roots during colonization by closely related pathogenic and mutualistic fungi.</title>
        <authorList>
            <person name="Hacquard S."/>
            <person name="Kracher B."/>
            <person name="Hiruma K."/>
            <person name="Weinman A."/>
            <person name="Muench P."/>
            <person name="Garrido Oter R."/>
            <person name="Ver Loren van Themaat E."/>
            <person name="Dallerey J.-F."/>
            <person name="Damm U."/>
            <person name="Henrissat B."/>
            <person name="Lespinet O."/>
            <person name="Thon M."/>
            <person name="Kemen E."/>
            <person name="McHardy A.C."/>
            <person name="Schulze-Lefert P."/>
            <person name="O'Connell R.J."/>
        </authorList>
    </citation>
    <scope>NUCLEOTIDE SEQUENCE [LARGE SCALE GENOMIC DNA]</scope>
    <source>
        <strain evidence="1 2">0861</strain>
    </source>
</reference>
<protein>
    <submittedName>
        <fullName evidence="1">Uncharacterized protein</fullName>
    </submittedName>
</protein>
<keyword evidence="2" id="KW-1185">Reference proteome</keyword>